<proteinExistence type="inferred from homology"/>
<protein>
    <recommendedName>
        <fullName evidence="4">Putative glutamate--cysteine ligase 2</fullName>
        <ecNumber evidence="4">6.3.2.2</ecNumber>
    </recommendedName>
    <alternativeName>
        <fullName evidence="4">Gamma-glutamylcysteine synthetase 2</fullName>
        <shortName evidence="4">GCS 2</shortName>
        <shortName evidence="4">Gamma-GCS 2</shortName>
    </alternativeName>
</protein>
<dbReference type="OrthoDB" id="9769628at2"/>
<keyword evidence="3 4" id="KW-0067">ATP-binding</keyword>
<dbReference type="GO" id="GO:0005524">
    <property type="term" value="F:ATP binding"/>
    <property type="evidence" value="ECO:0007669"/>
    <property type="project" value="UniProtKB-KW"/>
</dbReference>
<dbReference type="HAMAP" id="MF_01609">
    <property type="entry name" value="Glu_cys_ligase_2"/>
    <property type="match status" value="1"/>
</dbReference>
<sequence length="375" mass="42469">MDRPSLTLGIEEEYLVVDRETRDLVRSPDPGFLDLCSQTLGDRVTPEYLQCQVEVGTRPHASVPEAIAELTDLRRAVAEAAEAFGYAPIAASTHPFAKWREQTHTRKARYDALREDLGHPVRRMLICGCHVHVGVEDDDLRIDLMNQAAYFLPHLLALSCSSPFWEGEDTGLASYRLTVFDALPRTGLPDPLASWSEYRRLTEHLVASGCIEDATRIWWDVRPSDKFPTLEQRVTDVCSRVRDAAAVAAVWQSLLGFLLRLRTRNQRWRVYPATLVNENRWRAQRYGAEAKLVDHGRRRLAPFADLVEEILELTLSDAETLGCRAELLHARRIAAEGDSAARQRAAYARARREGADDREALREVVDGLIAEFRED</sequence>
<dbReference type="NCBIfam" id="TIGR02050">
    <property type="entry name" value="gshA_cyan_rel"/>
    <property type="match status" value="1"/>
</dbReference>
<dbReference type="Pfam" id="PF04107">
    <property type="entry name" value="GCS2"/>
    <property type="match status" value="1"/>
</dbReference>
<dbReference type="EMBL" id="FOQH01000008">
    <property type="protein sequence ID" value="SFI68809.1"/>
    <property type="molecule type" value="Genomic_DNA"/>
</dbReference>
<dbReference type="NCBIfam" id="NF010039">
    <property type="entry name" value="PRK13515.1"/>
    <property type="match status" value="1"/>
</dbReference>
<dbReference type="InterPro" id="IPR014746">
    <property type="entry name" value="Gln_synth/guanido_kin_cat_dom"/>
</dbReference>
<evidence type="ECO:0000256" key="1">
    <source>
        <dbReference type="ARBA" id="ARBA00022598"/>
    </source>
</evidence>
<dbReference type="PANTHER" id="PTHR36510:SF1">
    <property type="entry name" value="GLUTAMATE--CYSTEINE LIGASE 2-RELATED"/>
    <property type="match status" value="1"/>
</dbReference>
<reference evidence="5 6" key="1">
    <citation type="submission" date="2016-10" db="EMBL/GenBank/DDBJ databases">
        <authorList>
            <person name="de Groot N.N."/>
        </authorList>
    </citation>
    <scope>NUCLEOTIDE SEQUENCE [LARGE SCALE GENOMIC DNA]</scope>
    <source>
        <strain evidence="5 6">CGMCC 1.11030</strain>
    </source>
</reference>
<dbReference type="GO" id="GO:0004357">
    <property type="term" value="F:glutamate-cysteine ligase activity"/>
    <property type="evidence" value="ECO:0007669"/>
    <property type="project" value="UniProtKB-EC"/>
</dbReference>
<dbReference type="Proteomes" id="UP000199377">
    <property type="component" value="Unassembled WGS sequence"/>
</dbReference>
<accession>A0A1I3K8I7</accession>
<evidence type="ECO:0000256" key="2">
    <source>
        <dbReference type="ARBA" id="ARBA00022741"/>
    </source>
</evidence>
<dbReference type="InterPro" id="IPR011793">
    <property type="entry name" value="YbdK"/>
</dbReference>
<dbReference type="AlphaFoldDB" id="A0A1I3K8I7"/>
<evidence type="ECO:0000256" key="3">
    <source>
        <dbReference type="ARBA" id="ARBA00022840"/>
    </source>
</evidence>
<comment type="similarity">
    <text evidence="4">Belongs to the glutamate--cysteine ligase type 2 family. YbdK subfamily.</text>
</comment>
<evidence type="ECO:0000313" key="5">
    <source>
        <dbReference type="EMBL" id="SFI68809.1"/>
    </source>
</evidence>
<keyword evidence="1 4" id="KW-0436">Ligase</keyword>
<dbReference type="GO" id="GO:0042398">
    <property type="term" value="P:modified amino acid biosynthetic process"/>
    <property type="evidence" value="ECO:0007669"/>
    <property type="project" value="InterPro"/>
</dbReference>
<comment type="catalytic activity">
    <reaction evidence="4">
        <text>L-cysteine + L-glutamate + ATP = gamma-L-glutamyl-L-cysteine + ADP + phosphate + H(+)</text>
        <dbReference type="Rhea" id="RHEA:13285"/>
        <dbReference type="ChEBI" id="CHEBI:15378"/>
        <dbReference type="ChEBI" id="CHEBI:29985"/>
        <dbReference type="ChEBI" id="CHEBI:30616"/>
        <dbReference type="ChEBI" id="CHEBI:35235"/>
        <dbReference type="ChEBI" id="CHEBI:43474"/>
        <dbReference type="ChEBI" id="CHEBI:58173"/>
        <dbReference type="ChEBI" id="CHEBI:456216"/>
        <dbReference type="EC" id="6.3.2.2"/>
    </reaction>
</comment>
<dbReference type="SUPFAM" id="SSF55931">
    <property type="entry name" value="Glutamine synthetase/guanido kinase"/>
    <property type="match status" value="1"/>
</dbReference>
<organism evidence="5 6">
    <name type="scientific">Albimonas pacifica</name>
    <dbReference type="NCBI Taxonomy" id="1114924"/>
    <lineage>
        <taxon>Bacteria</taxon>
        <taxon>Pseudomonadati</taxon>
        <taxon>Pseudomonadota</taxon>
        <taxon>Alphaproteobacteria</taxon>
        <taxon>Rhodobacterales</taxon>
        <taxon>Paracoccaceae</taxon>
        <taxon>Albimonas</taxon>
    </lineage>
</organism>
<dbReference type="STRING" id="1114924.SAMN05216258_108343"/>
<dbReference type="EC" id="6.3.2.2" evidence="4"/>
<evidence type="ECO:0000313" key="6">
    <source>
        <dbReference type="Proteomes" id="UP000199377"/>
    </source>
</evidence>
<keyword evidence="6" id="KW-1185">Reference proteome</keyword>
<dbReference type="PANTHER" id="PTHR36510">
    <property type="entry name" value="GLUTAMATE--CYSTEINE LIGASE 2-RELATED"/>
    <property type="match status" value="1"/>
</dbReference>
<name>A0A1I3K8I7_9RHOB</name>
<keyword evidence="2 4" id="KW-0547">Nucleotide-binding</keyword>
<gene>
    <name evidence="5" type="ORF">SAMN05216258_108343</name>
</gene>
<dbReference type="InterPro" id="IPR050141">
    <property type="entry name" value="GCL_type2/YbdK_subfam"/>
</dbReference>
<dbReference type="InterPro" id="IPR006336">
    <property type="entry name" value="GCS2"/>
</dbReference>
<dbReference type="Gene3D" id="3.30.590.20">
    <property type="match status" value="1"/>
</dbReference>
<dbReference type="RefSeq" id="WP_092862172.1">
    <property type="nucleotide sequence ID" value="NZ_FOQH01000008.1"/>
</dbReference>
<comment type="function">
    <text evidence="4">ATP-dependent carboxylate-amine ligase which exhibits weak glutamate--cysteine ligase activity.</text>
</comment>
<evidence type="ECO:0000256" key="4">
    <source>
        <dbReference type="HAMAP-Rule" id="MF_01609"/>
    </source>
</evidence>